<keyword evidence="1" id="KW-0732">Signal</keyword>
<evidence type="ECO:0000313" key="3">
    <source>
        <dbReference type="Proteomes" id="UP000245880"/>
    </source>
</evidence>
<organism evidence="2 3">
    <name type="scientific">Dyadobacter jejuensis</name>
    <dbReference type="NCBI Taxonomy" id="1082580"/>
    <lineage>
        <taxon>Bacteria</taxon>
        <taxon>Pseudomonadati</taxon>
        <taxon>Bacteroidota</taxon>
        <taxon>Cytophagia</taxon>
        <taxon>Cytophagales</taxon>
        <taxon>Spirosomataceae</taxon>
        <taxon>Dyadobacter</taxon>
    </lineage>
</organism>
<name>A0A316AGK5_9BACT</name>
<accession>A0A316AGK5</accession>
<evidence type="ECO:0000256" key="1">
    <source>
        <dbReference type="SAM" id="SignalP"/>
    </source>
</evidence>
<feature type="chain" id="PRO_5016240262" evidence="1">
    <location>
        <begin position="19"/>
        <end position="266"/>
    </location>
</feature>
<dbReference type="RefSeq" id="WP_146202293.1">
    <property type="nucleotide sequence ID" value="NZ_QGDT01000009.1"/>
</dbReference>
<gene>
    <name evidence="2" type="ORF">CLV98_10925</name>
</gene>
<comment type="caution">
    <text evidence="2">The sequence shown here is derived from an EMBL/GenBank/DDBJ whole genome shotgun (WGS) entry which is preliminary data.</text>
</comment>
<sequence>MKTLLLFILLLCGTLSFAQVKIGSNPTMITPNVNLEVEATNGSKVVIKKDDGKVGIGTTAPDASLHVVGDVKIVDGNQGAGKVLTSDANGLASWQPLPAASSTQIAIQTAPVVYTTQSLSDIPGLSLPLLANKTYKIEYRGFRKGSTILSIYISYGNNTTDIAYINGLLSFAYTDAAEADGGNTLNHATVNKESLGGYNDNGQYTVTSMGAEQELSCILKTNTAQTLKIRGTNDKVGHPNQSIIFNSNSSFTITVSGGYLVATLLD</sequence>
<dbReference type="AlphaFoldDB" id="A0A316AGK5"/>
<feature type="signal peptide" evidence="1">
    <location>
        <begin position="1"/>
        <end position="18"/>
    </location>
</feature>
<reference evidence="2 3" key="1">
    <citation type="submission" date="2018-03" db="EMBL/GenBank/DDBJ databases">
        <title>Genomic Encyclopedia of Archaeal and Bacterial Type Strains, Phase II (KMG-II): from individual species to whole genera.</title>
        <authorList>
            <person name="Goeker M."/>
        </authorList>
    </citation>
    <scope>NUCLEOTIDE SEQUENCE [LARGE SCALE GENOMIC DNA]</scope>
    <source>
        <strain evidence="2 3">DSM 100346</strain>
    </source>
</reference>
<evidence type="ECO:0000313" key="2">
    <source>
        <dbReference type="EMBL" id="PWJ56916.1"/>
    </source>
</evidence>
<dbReference type="Proteomes" id="UP000245880">
    <property type="component" value="Unassembled WGS sequence"/>
</dbReference>
<proteinExistence type="predicted"/>
<dbReference type="OrthoDB" id="963444at2"/>
<protein>
    <submittedName>
        <fullName evidence="2">Uncharacterized protein</fullName>
    </submittedName>
</protein>
<dbReference type="EMBL" id="QGDT01000009">
    <property type="protein sequence ID" value="PWJ56916.1"/>
    <property type="molecule type" value="Genomic_DNA"/>
</dbReference>
<keyword evidence="3" id="KW-1185">Reference proteome</keyword>